<dbReference type="Pfam" id="PF14054">
    <property type="entry name" value="DUF4249"/>
    <property type="match status" value="1"/>
</dbReference>
<accession>E4TPG4</accession>
<organism evidence="1 2">
    <name type="scientific">Marivirga tractuosa (strain ATCC 23168 / DSM 4126 / NBRC 15989 / NCIMB 1408 / VKM B-1430 / H-43)</name>
    <name type="common">Microscilla tractuosa</name>
    <name type="synonym">Flexibacter tractuosus</name>
    <dbReference type="NCBI Taxonomy" id="643867"/>
    <lineage>
        <taxon>Bacteria</taxon>
        <taxon>Pseudomonadati</taxon>
        <taxon>Bacteroidota</taxon>
        <taxon>Cytophagia</taxon>
        <taxon>Cytophagales</taxon>
        <taxon>Marivirgaceae</taxon>
        <taxon>Marivirga</taxon>
    </lineage>
</organism>
<protein>
    <recommendedName>
        <fullName evidence="3">DUF4249 domain-containing protein</fullName>
    </recommendedName>
</protein>
<dbReference type="STRING" id="643867.Ftrac_1562"/>
<dbReference type="EMBL" id="CP002349">
    <property type="protein sequence ID" value="ADR21552.1"/>
    <property type="molecule type" value="Genomic_DNA"/>
</dbReference>
<dbReference type="AlphaFoldDB" id="E4TPG4"/>
<sequence>MKNSIKIAFFSLLSISFFSCEKEVEIDIDEEEQKLVLNTWLKPNESPEVQISYSSFIFNKRGTGFIDNARVLIFEDGIEMGELNHINQGFYNNESIELKAGSNYEFEVLHDDYQRISSTEKIPSNLQDNEVEIAYEINPNGSYSSNSYNTTVTIKIQDDGNEENYYLARVAQRTTYWNMGDEDTTSVRNFVYLEPIDPQTQDTYLPNSGGHFILSDDIFNGKEYEMKLGAYNDLRSYESISDDSTYYQATNYEIEFHKINRALYLYLITIDNNQYPGPFTEPTQMYSNIENGYGIFATSSYTTYIIEEPNDSWYY</sequence>
<dbReference type="HOGENOM" id="CLU_899826_0_0_10"/>
<dbReference type="OrthoDB" id="1115009at2"/>
<dbReference type="KEGG" id="mtt:Ftrac_1562"/>
<name>E4TPG4_MARTH</name>
<evidence type="ECO:0008006" key="3">
    <source>
        <dbReference type="Google" id="ProtNLM"/>
    </source>
</evidence>
<gene>
    <name evidence="1" type="ordered locus">Ftrac_1562</name>
</gene>
<dbReference type="RefSeq" id="WP_013453699.1">
    <property type="nucleotide sequence ID" value="NC_014759.1"/>
</dbReference>
<evidence type="ECO:0000313" key="2">
    <source>
        <dbReference type="Proteomes" id="UP000008720"/>
    </source>
</evidence>
<dbReference type="eggNOG" id="ENOG50334Q5">
    <property type="taxonomic scope" value="Bacteria"/>
</dbReference>
<keyword evidence="2" id="KW-1185">Reference proteome</keyword>
<dbReference type="PROSITE" id="PS51257">
    <property type="entry name" value="PROKAR_LIPOPROTEIN"/>
    <property type="match status" value="1"/>
</dbReference>
<reference evidence="1 2" key="1">
    <citation type="journal article" date="2011" name="Stand. Genomic Sci.">
        <title>Complete genome sequence of Marivirga tractuosa type strain (H-43).</title>
        <authorList>
            <person name="Pagani I."/>
            <person name="Chertkov O."/>
            <person name="Lapidus A."/>
            <person name="Lucas S."/>
            <person name="Del Rio T.G."/>
            <person name="Tice H."/>
            <person name="Copeland A."/>
            <person name="Cheng J.F."/>
            <person name="Nolan M."/>
            <person name="Saunders E."/>
            <person name="Pitluck S."/>
            <person name="Held B."/>
            <person name="Goodwin L."/>
            <person name="Liolios K."/>
            <person name="Ovchinikova G."/>
            <person name="Ivanova N."/>
            <person name="Mavromatis K."/>
            <person name="Pati A."/>
            <person name="Chen A."/>
            <person name="Palaniappan K."/>
            <person name="Land M."/>
            <person name="Hauser L."/>
            <person name="Jeffries C.D."/>
            <person name="Detter J.C."/>
            <person name="Han C."/>
            <person name="Tapia R."/>
            <person name="Ngatchou-Djao O.D."/>
            <person name="Rohde M."/>
            <person name="Goker M."/>
            <person name="Spring S."/>
            <person name="Sikorski J."/>
            <person name="Woyke T."/>
            <person name="Bristow J."/>
            <person name="Eisen J.A."/>
            <person name="Markowitz V."/>
            <person name="Hugenholtz P."/>
            <person name="Klenk H.P."/>
            <person name="Kyrpides N.C."/>
        </authorList>
    </citation>
    <scope>NUCLEOTIDE SEQUENCE [LARGE SCALE GENOMIC DNA]</scope>
    <source>
        <strain evidence="2">ATCC 23168 / DSM 4126 / NBRC 15989 / NCIMB 1408 / VKM B-1430 / H-43</strain>
    </source>
</reference>
<evidence type="ECO:0000313" key="1">
    <source>
        <dbReference type="EMBL" id="ADR21552.1"/>
    </source>
</evidence>
<dbReference type="InterPro" id="IPR025345">
    <property type="entry name" value="DUF4249"/>
</dbReference>
<proteinExistence type="predicted"/>
<dbReference type="Proteomes" id="UP000008720">
    <property type="component" value="Chromosome"/>
</dbReference>